<name>A0A246RIG7_9ACTN</name>
<evidence type="ECO:0000313" key="3">
    <source>
        <dbReference type="Proteomes" id="UP000197174"/>
    </source>
</evidence>
<reference evidence="2 3" key="1">
    <citation type="submission" date="2017-03" db="EMBL/GenBank/DDBJ databases">
        <title>Whole genome sequence of Micromonospora wenchangensis, isolated from mangrove soil.</title>
        <authorList>
            <person name="Yang H."/>
        </authorList>
    </citation>
    <scope>NUCLEOTIDE SEQUENCE [LARGE SCALE GENOMIC DNA]</scope>
    <source>
        <strain evidence="2 3">CCTCC AA 2012002</strain>
    </source>
</reference>
<comment type="caution">
    <text evidence="2">The sequence shown here is derived from an EMBL/GenBank/DDBJ whole genome shotgun (WGS) entry which is preliminary data.</text>
</comment>
<feature type="domain" description="STAS" evidence="1">
    <location>
        <begin position="40"/>
        <end position="134"/>
    </location>
</feature>
<dbReference type="AlphaFoldDB" id="A0A246RIG7"/>
<dbReference type="PROSITE" id="PS50801">
    <property type="entry name" value="STAS"/>
    <property type="match status" value="1"/>
</dbReference>
<sequence length="134" mass="14196">MTTAYLRGAGGLRHGPAVVAVTTGLCNGGRVDLGGAPPVFSARAEVTGDHVRVTVTGEVDMATADTMVQTTLREPARQVTLDLRAVTFFDSAAIHAVVQLARRFPGALTVFPSRQVSRVLEISGLGDQEWLRPL</sequence>
<evidence type="ECO:0000259" key="1">
    <source>
        <dbReference type="PROSITE" id="PS50801"/>
    </source>
</evidence>
<dbReference type="EMBL" id="MZMV01000036">
    <property type="protein sequence ID" value="OWV04321.1"/>
    <property type="molecule type" value="Genomic_DNA"/>
</dbReference>
<dbReference type="SUPFAM" id="SSF52091">
    <property type="entry name" value="SpoIIaa-like"/>
    <property type="match status" value="1"/>
</dbReference>
<dbReference type="OrthoDB" id="3386588at2"/>
<dbReference type="Proteomes" id="UP000197174">
    <property type="component" value="Unassembled WGS sequence"/>
</dbReference>
<dbReference type="Gene3D" id="3.30.750.24">
    <property type="entry name" value="STAS domain"/>
    <property type="match status" value="1"/>
</dbReference>
<dbReference type="Pfam" id="PF01740">
    <property type="entry name" value="STAS"/>
    <property type="match status" value="1"/>
</dbReference>
<keyword evidence="3" id="KW-1185">Reference proteome</keyword>
<dbReference type="InterPro" id="IPR002645">
    <property type="entry name" value="STAS_dom"/>
</dbReference>
<proteinExistence type="predicted"/>
<dbReference type="InterPro" id="IPR036513">
    <property type="entry name" value="STAS_dom_sf"/>
</dbReference>
<accession>A0A246RIG7</accession>
<organism evidence="2 3">
    <name type="scientific">Micromonospora wenchangensis</name>
    <dbReference type="NCBI Taxonomy" id="1185415"/>
    <lineage>
        <taxon>Bacteria</taxon>
        <taxon>Bacillati</taxon>
        <taxon>Actinomycetota</taxon>
        <taxon>Actinomycetes</taxon>
        <taxon>Micromonosporales</taxon>
        <taxon>Micromonosporaceae</taxon>
        <taxon>Micromonospora</taxon>
    </lineage>
</organism>
<protein>
    <submittedName>
        <fullName evidence="2">Anti-anti-sigma factor</fullName>
    </submittedName>
</protein>
<evidence type="ECO:0000313" key="2">
    <source>
        <dbReference type="EMBL" id="OWV04321.1"/>
    </source>
</evidence>
<dbReference type="CDD" id="cd07043">
    <property type="entry name" value="STAS_anti-anti-sigma_factors"/>
    <property type="match status" value="1"/>
</dbReference>
<gene>
    <name evidence="2" type="ORF">B5D80_20665</name>
</gene>